<keyword evidence="2" id="KW-1185">Reference proteome</keyword>
<dbReference type="AlphaFoldDB" id="A0A517ZKD9"/>
<dbReference type="RefSeq" id="WP_145374912.1">
    <property type="nucleotide sequence ID" value="NZ_CP036276.1"/>
</dbReference>
<dbReference type="KEGG" id="sdyn:Mal52_13850"/>
<accession>A0A517ZKD9</accession>
<dbReference type="Proteomes" id="UP000319383">
    <property type="component" value="Chromosome"/>
</dbReference>
<organism evidence="1 2">
    <name type="scientific">Symmachiella dynata</name>
    <dbReference type="NCBI Taxonomy" id="2527995"/>
    <lineage>
        <taxon>Bacteria</taxon>
        <taxon>Pseudomonadati</taxon>
        <taxon>Planctomycetota</taxon>
        <taxon>Planctomycetia</taxon>
        <taxon>Planctomycetales</taxon>
        <taxon>Planctomycetaceae</taxon>
        <taxon>Symmachiella</taxon>
    </lineage>
</organism>
<dbReference type="EMBL" id="CP036276">
    <property type="protein sequence ID" value="QDU42915.1"/>
    <property type="molecule type" value="Genomic_DNA"/>
</dbReference>
<proteinExistence type="predicted"/>
<protein>
    <submittedName>
        <fullName evidence="1">Uncharacterized protein</fullName>
    </submittedName>
</protein>
<reference evidence="1 2" key="1">
    <citation type="submission" date="2019-02" db="EMBL/GenBank/DDBJ databases">
        <title>Deep-cultivation of Planctomycetes and their phenomic and genomic characterization uncovers novel biology.</title>
        <authorList>
            <person name="Wiegand S."/>
            <person name="Jogler M."/>
            <person name="Boedeker C."/>
            <person name="Pinto D."/>
            <person name="Vollmers J."/>
            <person name="Rivas-Marin E."/>
            <person name="Kohn T."/>
            <person name="Peeters S.H."/>
            <person name="Heuer A."/>
            <person name="Rast P."/>
            <person name="Oberbeckmann S."/>
            <person name="Bunk B."/>
            <person name="Jeske O."/>
            <person name="Meyerdierks A."/>
            <person name="Storesund J.E."/>
            <person name="Kallscheuer N."/>
            <person name="Luecker S."/>
            <person name="Lage O.M."/>
            <person name="Pohl T."/>
            <person name="Merkel B.J."/>
            <person name="Hornburger P."/>
            <person name="Mueller R.-W."/>
            <person name="Bruemmer F."/>
            <person name="Labrenz M."/>
            <person name="Spormann A.M."/>
            <person name="Op den Camp H."/>
            <person name="Overmann J."/>
            <person name="Amann R."/>
            <person name="Jetten M.S.M."/>
            <person name="Mascher T."/>
            <person name="Medema M.H."/>
            <person name="Devos D.P."/>
            <person name="Kaster A.-K."/>
            <person name="Ovreas L."/>
            <person name="Rohde M."/>
            <person name="Galperin M.Y."/>
            <person name="Jogler C."/>
        </authorList>
    </citation>
    <scope>NUCLEOTIDE SEQUENCE [LARGE SCALE GENOMIC DNA]</scope>
    <source>
        <strain evidence="1 2">Mal52</strain>
    </source>
</reference>
<sequence length="177" mass="19866">MDVTTQFLVYRAVQLQVSDNCEVLGFLTPPGSELPRKPDEIVGKKLVDFLSELSFTNRVMRAVRDVLAYGDERVFLDAILLTNGDSHLARVTVSRSDSNPETADIKFSDEGISLENNDKDRGIMHSEFRAWQLRATGMSTVDIAIAMAVSRRLVKQLILRFESKRAGGKANHCKDRH</sequence>
<evidence type="ECO:0000313" key="2">
    <source>
        <dbReference type="Proteomes" id="UP000319383"/>
    </source>
</evidence>
<evidence type="ECO:0000313" key="1">
    <source>
        <dbReference type="EMBL" id="QDU42915.1"/>
    </source>
</evidence>
<gene>
    <name evidence="1" type="ORF">Mal52_13850</name>
</gene>
<name>A0A517ZKD9_9PLAN</name>